<gene>
    <name evidence="1" type="ORF">DSM112329_01477</name>
</gene>
<evidence type="ECO:0008006" key="2">
    <source>
        <dbReference type="Google" id="ProtNLM"/>
    </source>
</evidence>
<name>A0AAU7AT27_9ACTN</name>
<accession>A0AAU7AT27</accession>
<protein>
    <recommendedName>
        <fullName evidence="2">Protein kinase domain-containing protein</fullName>
    </recommendedName>
</protein>
<dbReference type="KEGG" id="parq:DSM112329_01477"/>
<dbReference type="InterPro" id="IPR011009">
    <property type="entry name" value="Kinase-like_dom_sf"/>
</dbReference>
<organism evidence="1">
    <name type="scientific">Paraconexibacter sp. AEG42_29</name>
    <dbReference type="NCBI Taxonomy" id="2997339"/>
    <lineage>
        <taxon>Bacteria</taxon>
        <taxon>Bacillati</taxon>
        <taxon>Actinomycetota</taxon>
        <taxon>Thermoleophilia</taxon>
        <taxon>Solirubrobacterales</taxon>
        <taxon>Paraconexibacteraceae</taxon>
        <taxon>Paraconexibacter</taxon>
    </lineage>
</organism>
<proteinExistence type="predicted"/>
<dbReference type="RefSeq" id="WP_354701170.1">
    <property type="nucleotide sequence ID" value="NZ_CP114014.1"/>
</dbReference>
<dbReference type="AlphaFoldDB" id="A0AAU7AT27"/>
<reference evidence="1" key="1">
    <citation type="submission" date="2022-12" db="EMBL/GenBank/DDBJ databases">
        <title>Paraconexibacter alkalitolerans sp. nov. and Baekduia alba sp. nov., isolated from soil and emended description of the genera Paraconexibacter (Chun et al., 2020) and Baekduia (An et al., 2020).</title>
        <authorList>
            <person name="Vieira S."/>
            <person name="Huber K.J."/>
            <person name="Geppert A."/>
            <person name="Wolf J."/>
            <person name="Neumann-Schaal M."/>
            <person name="Muesken M."/>
            <person name="Overmann J."/>
        </authorList>
    </citation>
    <scope>NUCLEOTIDE SEQUENCE</scope>
    <source>
        <strain evidence="1">AEG42_29</strain>
    </source>
</reference>
<dbReference type="EMBL" id="CP114014">
    <property type="protein sequence ID" value="XAY04642.1"/>
    <property type="molecule type" value="Genomic_DNA"/>
</dbReference>
<sequence>MPSDETSTPPTELVAGFRIERALGESVWEAWQPELGRRVALRRLPPGARFDGLRWPERDGIVELYAVVDDPGGTYVATQYVEGAHTFAERRAAGARPRELRRVVAAAEATLMGAVHGDLTEHDVLITPGGRVLLTGFGRAGAGAGAGTGTGAEADRAALDRLGPRRRPRTVRWSAVGAVVAAAGAAAVLTIGGNDDDGGNPAAPMQAASAPAPAVAAGATAVGSELAPGALRTVDCEGGRPSGSSEPCTIMQSASPGRPLVAPVSGLVRSWSVRGARGRLSLQVLQPAGDGFVAYNGSPIVTVATADAVRTFATSMSVPRGARFALEVAPGGAVGLRRAARGAVTARFFGPLRGEARVADDSRGRGEELLLRVDVVPRG</sequence>
<evidence type="ECO:0000313" key="1">
    <source>
        <dbReference type="EMBL" id="XAY04642.1"/>
    </source>
</evidence>
<dbReference type="SUPFAM" id="SSF56112">
    <property type="entry name" value="Protein kinase-like (PK-like)"/>
    <property type="match status" value="1"/>
</dbReference>